<keyword evidence="6" id="KW-1185">Reference proteome</keyword>
<dbReference type="GO" id="GO:0005856">
    <property type="term" value="C:cytoskeleton"/>
    <property type="evidence" value="ECO:0007669"/>
    <property type="project" value="UniProtKB-ARBA"/>
</dbReference>
<feature type="compositionally biased region" description="Basic residues" evidence="3">
    <location>
        <begin position="240"/>
        <end position="258"/>
    </location>
</feature>
<dbReference type="PANTHER" id="PTHR21683">
    <property type="entry name" value="COILED-COIL DOMAIN-CONTAINING PROTEIN 42 LIKE-2-LIKE-RELATED"/>
    <property type="match status" value="1"/>
</dbReference>
<feature type="region of interest" description="Disordered" evidence="3">
    <location>
        <begin position="240"/>
        <end position="331"/>
    </location>
</feature>
<dbReference type="PANTHER" id="PTHR21683:SF3">
    <property type="entry name" value="CILIA AND FLAGELLA ASSOCIATED PROTEIN 100"/>
    <property type="match status" value="1"/>
</dbReference>
<evidence type="ECO:0000256" key="1">
    <source>
        <dbReference type="ARBA" id="ARBA00023054"/>
    </source>
</evidence>
<comment type="caution">
    <text evidence="5">The sequence shown here is derived from an EMBL/GenBank/DDBJ whole genome shotgun (WGS) entry which is preliminary data.</text>
</comment>
<feature type="region of interest" description="Disordered" evidence="3">
    <location>
        <begin position="502"/>
        <end position="579"/>
    </location>
</feature>
<dbReference type="Pfam" id="PF13863">
    <property type="entry name" value="DUF4200"/>
    <property type="match status" value="1"/>
</dbReference>
<protein>
    <recommendedName>
        <fullName evidence="4">DUF4200 domain-containing protein</fullName>
    </recommendedName>
</protein>
<sequence>MDAAAAKDNYNPFALPSDEEVFRMRDEEKKRRALEREAARKLPVWKKTVRGKPIAGSARLKTTTILDGGGGGEEEEKNKKPVSKVVRQTRDLVAEARSAVANERRQEKENMADFIAKKREMFLVQMSLDTKREEISKLEEKARTKEEALKKSEQMLEEDAIRFDTFLKENDKKAHEAIKRAEKETRLKTDKVQEIKRLNQQIQMVSSDMSKHKEALEDCLKYKDFLDGLTPESWFEQQRAIKRQRQEKRRAERVRRNKERREKRQAEALLAARSSQEEEAAAATSDEATTTTTTTTTATTRTTTTTTTNKKKTPKKPQQPRKISSAEGARKAAAAVAIDPLESEDLESSGDELPMYFAQPQQLLDIFTQLEEQNLFLIQSSQETEQALEELKQNFEATKRDMDGKTKLLKENIDDLEAQIAAEEHKAHQLRSRLHARAGETQGRQEKMLVQLHEKVKDVYQRCGFDVASHPSTLFMLSELEAKLENLLEQIESMPEDYILKEEKDKEKKRRERKRAEQQALQDAQQEERNRKSIARSLQAPKKRTGRPIMFRSPPLRKTVKHKKQDETKEDEDELKYLT</sequence>
<name>A0AAD7U5B0_9STRA</name>
<feature type="coiled-coil region" evidence="2">
    <location>
        <begin position="374"/>
        <end position="433"/>
    </location>
</feature>
<feature type="compositionally biased region" description="Basic residues" evidence="3">
    <location>
        <begin position="309"/>
        <end position="319"/>
    </location>
</feature>
<evidence type="ECO:0000313" key="6">
    <source>
        <dbReference type="Proteomes" id="UP001230188"/>
    </source>
</evidence>
<gene>
    <name evidence="5" type="ORF">CTAYLR_005519</name>
</gene>
<organism evidence="5 6">
    <name type="scientific">Chrysophaeum taylorii</name>
    <dbReference type="NCBI Taxonomy" id="2483200"/>
    <lineage>
        <taxon>Eukaryota</taxon>
        <taxon>Sar</taxon>
        <taxon>Stramenopiles</taxon>
        <taxon>Ochrophyta</taxon>
        <taxon>Pelagophyceae</taxon>
        <taxon>Pelagomonadales</taxon>
        <taxon>Pelagomonadaceae</taxon>
        <taxon>Chrysophaeum</taxon>
    </lineage>
</organism>
<dbReference type="SUPFAM" id="SSF90257">
    <property type="entry name" value="Myosin rod fragments"/>
    <property type="match status" value="1"/>
</dbReference>
<evidence type="ECO:0000259" key="4">
    <source>
        <dbReference type="Pfam" id="PF13863"/>
    </source>
</evidence>
<evidence type="ECO:0000256" key="2">
    <source>
        <dbReference type="SAM" id="Coils"/>
    </source>
</evidence>
<dbReference type="Proteomes" id="UP001230188">
    <property type="component" value="Unassembled WGS sequence"/>
</dbReference>
<evidence type="ECO:0000256" key="3">
    <source>
        <dbReference type="SAM" id="MobiDB-lite"/>
    </source>
</evidence>
<feature type="compositionally biased region" description="Low complexity" evidence="3">
    <location>
        <begin position="281"/>
        <end position="308"/>
    </location>
</feature>
<feature type="coiled-coil region" evidence="2">
    <location>
        <begin position="128"/>
        <end position="215"/>
    </location>
</feature>
<proteinExistence type="predicted"/>
<dbReference type="EMBL" id="JAQMWT010000684">
    <property type="protein sequence ID" value="KAJ8598195.1"/>
    <property type="molecule type" value="Genomic_DNA"/>
</dbReference>
<dbReference type="AlphaFoldDB" id="A0AAD7U5B0"/>
<feature type="region of interest" description="Disordered" evidence="3">
    <location>
        <begin position="60"/>
        <end position="84"/>
    </location>
</feature>
<keyword evidence="1 2" id="KW-0175">Coiled coil</keyword>
<reference evidence="5" key="1">
    <citation type="submission" date="2023-01" db="EMBL/GenBank/DDBJ databases">
        <title>Metagenome sequencing of chrysophaentin producing Chrysophaeum taylorii.</title>
        <authorList>
            <person name="Davison J."/>
            <person name="Bewley C."/>
        </authorList>
    </citation>
    <scope>NUCLEOTIDE SEQUENCE</scope>
    <source>
        <strain evidence="5">NIES-1699</strain>
    </source>
</reference>
<accession>A0AAD7U5B0</accession>
<dbReference type="InterPro" id="IPR051147">
    <property type="entry name" value="CFAP_domain-containing"/>
</dbReference>
<feature type="domain" description="DUF4200" evidence="4">
    <location>
        <begin position="114"/>
        <end position="231"/>
    </location>
</feature>
<evidence type="ECO:0000313" key="5">
    <source>
        <dbReference type="EMBL" id="KAJ8598195.1"/>
    </source>
</evidence>
<feature type="compositionally biased region" description="Acidic residues" evidence="3">
    <location>
        <begin position="568"/>
        <end position="579"/>
    </location>
</feature>
<dbReference type="InterPro" id="IPR025252">
    <property type="entry name" value="DUF4200"/>
</dbReference>